<evidence type="ECO:0000259" key="2">
    <source>
        <dbReference type="Pfam" id="PF10241"/>
    </source>
</evidence>
<dbReference type="Proteomes" id="UP000789706">
    <property type="component" value="Unassembled WGS sequence"/>
</dbReference>
<gene>
    <name evidence="3" type="ORF">DEBURN_LOCUS4869</name>
</gene>
<dbReference type="GO" id="GO:0099078">
    <property type="term" value="C:BORC complex"/>
    <property type="evidence" value="ECO:0007669"/>
    <property type="project" value="TreeGrafter"/>
</dbReference>
<dbReference type="EMBL" id="CAJVPK010000399">
    <property type="protein sequence ID" value="CAG8504860.1"/>
    <property type="molecule type" value="Genomic_DNA"/>
</dbReference>
<keyword evidence="4" id="KW-1185">Reference proteome</keyword>
<dbReference type="PANTHER" id="PTHR13511">
    <property type="entry name" value="KXDL MOTIF-CONTAINING PROTEIN 1"/>
    <property type="match status" value="1"/>
</dbReference>
<evidence type="ECO:0000313" key="4">
    <source>
        <dbReference type="Proteomes" id="UP000789706"/>
    </source>
</evidence>
<evidence type="ECO:0000313" key="3">
    <source>
        <dbReference type="EMBL" id="CAG8504860.1"/>
    </source>
</evidence>
<dbReference type="AlphaFoldDB" id="A0A9N8ZS00"/>
<dbReference type="GO" id="GO:0032418">
    <property type="term" value="P:lysosome localization"/>
    <property type="evidence" value="ECO:0007669"/>
    <property type="project" value="TreeGrafter"/>
</dbReference>
<proteinExistence type="inferred from homology"/>
<feature type="domain" description="KxDL" evidence="2">
    <location>
        <begin position="17"/>
        <end position="77"/>
    </location>
</feature>
<sequence>MESLQVDSLFSKYVVQRMKDMLNEKDLNKMIENQDQIYQSLESSTSSVISFNEFSASKYNELAKKFESHSKCIKEMKE</sequence>
<protein>
    <submittedName>
        <fullName evidence="3">4576_t:CDS:1</fullName>
    </submittedName>
</protein>
<dbReference type="PANTHER" id="PTHR13511:SF0">
    <property type="entry name" value="KXDL MOTIF-CONTAINING PROTEIN 1"/>
    <property type="match status" value="1"/>
</dbReference>
<dbReference type="Pfam" id="PF10241">
    <property type="entry name" value="KxDL"/>
    <property type="match status" value="1"/>
</dbReference>
<evidence type="ECO:0000256" key="1">
    <source>
        <dbReference type="ARBA" id="ARBA00005913"/>
    </source>
</evidence>
<organism evidence="3 4">
    <name type="scientific">Diversispora eburnea</name>
    <dbReference type="NCBI Taxonomy" id="1213867"/>
    <lineage>
        <taxon>Eukaryota</taxon>
        <taxon>Fungi</taxon>
        <taxon>Fungi incertae sedis</taxon>
        <taxon>Mucoromycota</taxon>
        <taxon>Glomeromycotina</taxon>
        <taxon>Glomeromycetes</taxon>
        <taxon>Diversisporales</taxon>
        <taxon>Diversisporaceae</taxon>
        <taxon>Diversispora</taxon>
    </lineage>
</organism>
<reference evidence="3" key="1">
    <citation type="submission" date="2021-06" db="EMBL/GenBank/DDBJ databases">
        <authorList>
            <person name="Kallberg Y."/>
            <person name="Tangrot J."/>
            <person name="Rosling A."/>
        </authorList>
    </citation>
    <scope>NUCLEOTIDE SEQUENCE</scope>
    <source>
        <strain evidence="3">AZ414A</strain>
    </source>
</reference>
<name>A0A9N8ZS00_9GLOM</name>
<comment type="similarity">
    <text evidence="1">Belongs to the KXD1 family.</text>
</comment>
<dbReference type="InterPro" id="IPR039843">
    <property type="entry name" value="KXD1-like"/>
</dbReference>
<accession>A0A9N8ZS00</accession>
<dbReference type="InterPro" id="IPR019371">
    <property type="entry name" value="KxDL_dom"/>
</dbReference>
<dbReference type="OrthoDB" id="10258877at2759"/>
<comment type="caution">
    <text evidence="3">The sequence shown here is derived from an EMBL/GenBank/DDBJ whole genome shotgun (WGS) entry which is preliminary data.</text>
</comment>